<feature type="transmembrane region" description="Helical" evidence="7">
    <location>
        <begin position="519"/>
        <end position="541"/>
    </location>
</feature>
<dbReference type="AlphaFoldDB" id="A0A5R9DUW1"/>
<dbReference type="Pfam" id="PF01943">
    <property type="entry name" value="Polysacc_synt"/>
    <property type="match status" value="1"/>
</dbReference>
<feature type="transmembrane region" description="Helical" evidence="7">
    <location>
        <begin position="929"/>
        <end position="955"/>
    </location>
</feature>
<feature type="compositionally biased region" description="Acidic residues" evidence="6">
    <location>
        <begin position="186"/>
        <end position="198"/>
    </location>
</feature>
<organism evidence="8 9">
    <name type="scientific">Ruoffia tabacinasalis</name>
    <dbReference type="NCBI Taxonomy" id="87458"/>
    <lineage>
        <taxon>Bacteria</taxon>
        <taxon>Bacillati</taxon>
        <taxon>Bacillota</taxon>
        <taxon>Bacilli</taxon>
        <taxon>Lactobacillales</taxon>
        <taxon>Aerococcaceae</taxon>
        <taxon>Ruoffia</taxon>
    </lineage>
</organism>
<reference evidence="8 9" key="1">
    <citation type="submission" date="2019-05" db="EMBL/GenBank/DDBJ databases">
        <title>The metagenome of a microbial culture collection derived from dairy environment covers the genomic content of the human microbiome.</title>
        <authorList>
            <person name="Roder T."/>
            <person name="Wuthrich D."/>
            <person name="Sattari Z."/>
            <person name="Von Ah U."/>
            <person name="Bar C."/>
            <person name="Ronchi F."/>
            <person name="Macpherson A.J."/>
            <person name="Ganal-Vonarburg S.C."/>
            <person name="Bruggmann R."/>
            <person name="Vergeres G."/>
        </authorList>
    </citation>
    <scope>NUCLEOTIDE SEQUENCE [LARGE SCALE GENOMIC DNA]</scope>
    <source>
        <strain evidence="8 9">FAM 24227</strain>
    </source>
</reference>
<feature type="transmembrane region" description="Helical" evidence="7">
    <location>
        <begin position="887"/>
        <end position="909"/>
    </location>
</feature>
<feature type="region of interest" description="Disordered" evidence="6">
    <location>
        <begin position="1"/>
        <end position="125"/>
    </location>
</feature>
<evidence type="ECO:0000256" key="6">
    <source>
        <dbReference type="SAM" id="MobiDB-lite"/>
    </source>
</evidence>
<sequence length="968" mass="109222">MSKQHNDRDNSNDLSNQQPYNRDEFQTIEFTEEEKNILRRPNRQPIDGDYFAQTEMTKEELENLDRPERDEDLDEARTSEAEPSSSTPTVNEFRYKPLRERNREKEMLEKEKEQQEKQKPKERKKLFGDVFKPTYEERYDLTELEDITDYNQFQESEKRLSEEKERKDSVFKNLFSRKAEDHSEVEGMDYSDSIETDNFEVKESEKSETGLFSSVKNLFSSSDETDESEVKQEEAEQDAKDNLEFEESVNQTDWLNQDNYTEELVTEEELTPDYSDLDEEESIEADLVYEEDQEVYPAESGIEASYQSGDNASDEDEENFDEADAMDITDLDEDESQSETSLEFEDEITSSDFDEEEEVISESDSQPDIDEQFKDKDLTDEELDQLSEKISQDTDIIENPILTDQVLNEYYSQNDTVIEERLEEESDEEDEKSGITSGASWLTIGNVLSRVIGALYVIPWATWLGAEYTQANVLYSAGYKPYSLMLAIATAGFPSSIAKQMAYYHSLKEYKTADKLFKNSIIIMLLTGVLSGGLLFLIAPILAENTSTTNVEGATMVIRSLSPALLILPAMSILRGYFQGFNDMKPTAISQIIEQFARVGYLLAATYAIMMIYSGEVTQAVVHSTFAAFIGALGALLYLIFEYIRRLPVAKRLIAKSANNVNLDFKESIKIMVVDSIPFILLGSGIIIAQLIDTYTFGQILESTSALLFTEIEELYGVLSLDVDKLVMIIISLAVALASSLVPVISKKFAQRNIAGTSELVEHITVLFSIVMIPAALGMASIANNIYYLFYPNGSEAGPGLLITASISSIVLGAYTVFSTILQSMNYRRLAVRFLLIGLVVKAILQFPFVALFEAHGALVSTAIGFLVSTVLMWIKLSRELDFNYPRLNSSIIKILIASALMTVSAAMWNQSLNLLFGPVGRGFTFLKIVIVIIMAVLVYGSVLGIMNMLSVLIGNRFKDIQDKMRLM</sequence>
<feature type="transmembrane region" description="Helical" evidence="7">
    <location>
        <begin position="441"/>
        <end position="461"/>
    </location>
</feature>
<dbReference type="OrthoDB" id="9775950at2"/>
<comment type="subcellular location">
    <subcellularLocation>
        <location evidence="1">Cell membrane</location>
        <topology evidence="1">Multi-pass membrane protein</topology>
    </subcellularLocation>
</comment>
<protein>
    <submittedName>
        <fullName evidence="8">Uncharacterized protein</fullName>
    </submittedName>
</protein>
<evidence type="ECO:0000256" key="7">
    <source>
        <dbReference type="SAM" id="Phobius"/>
    </source>
</evidence>
<feature type="compositionally biased region" description="Basic and acidic residues" evidence="6">
    <location>
        <begin position="199"/>
        <end position="208"/>
    </location>
</feature>
<keyword evidence="5 7" id="KW-0472">Membrane</keyword>
<evidence type="ECO:0000256" key="1">
    <source>
        <dbReference type="ARBA" id="ARBA00004651"/>
    </source>
</evidence>
<feature type="transmembrane region" description="Helical" evidence="7">
    <location>
        <begin position="855"/>
        <end position="875"/>
    </location>
</feature>
<feature type="transmembrane region" description="Helical" evidence="7">
    <location>
        <begin position="561"/>
        <end position="578"/>
    </location>
</feature>
<feature type="compositionally biased region" description="Polar residues" evidence="6">
    <location>
        <begin position="210"/>
        <end position="222"/>
    </location>
</feature>
<proteinExistence type="predicted"/>
<name>A0A5R9DUW1_9LACT</name>
<feature type="compositionally biased region" description="Basic and acidic residues" evidence="6">
    <location>
        <begin position="1"/>
        <end position="11"/>
    </location>
</feature>
<dbReference type="RefSeq" id="WP_138405016.1">
    <property type="nucleotide sequence ID" value="NZ_VBSP01000033.1"/>
</dbReference>
<feature type="transmembrane region" description="Helical" evidence="7">
    <location>
        <begin position="766"/>
        <end position="791"/>
    </location>
</feature>
<dbReference type="CDD" id="cd13124">
    <property type="entry name" value="MATE_SpoVB_like"/>
    <property type="match status" value="1"/>
</dbReference>
<dbReference type="Proteomes" id="UP000306420">
    <property type="component" value="Unassembled WGS sequence"/>
</dbReference>
<comment type="caution">
    <text evidence="8">The sequence shown here is derived from an EMBL/GenBank/DDBJ whole genome shotgun (WGS) entry which is preliminary data.</text>
</comment>
<dbReference type="InterPro" id="IPR002797">
    <property type="entry name" value="Polysacc_synth"/>
</dbReference>
<keyword evidence="3 7" id="KW-0812">Transmembrane</keyword>
<feature type="compositionally biased region" description="Acidic residues" evidence="6">
    <location>
        <begin position="312"/>
        <end position="370"/>
    </location>
</feature>
<evidence type="ECO:0000256" key="2">
    <source>
        <dbReference type="ARBA" id="ARBA00022475"/>
    </source>
</evidence>
<feature type="transmembrane region" description="Helical" evidence="7">
    <location>
        <begin position="481"/>
        <end position="498"/>
    </location>
</feature>
<feature type="transmembrane region" description="Helical" evidence="7">
    <location>
        <begin position="726"/>
        <end position="745"/>
    </location>
</feature>
<keyword evidence="2" id="KW-1003">Cell membrane</keyword>
<feature type="compositionally biased region" description="Basic and acidic residues" evidence="6">
    <location>
        <begin position="93"/>
        <end position="119"/>
    </location>
</feature>
<dbReference type="InterPro" id="IPR050833">
    <property type="entry name" value="Poly_Biosynth_Transport"/>
</dbReference>
<feature type="compositionally biased region" description="Basic and acidic residues" evidence="6">
    <location>
        <begin position="56"/>
        <end position="80"/>
    </location>
</feature>
<dbReference type="PANTHER" id="PTHR30250">
    <property type="entry name" value="PST FAMILY PREDICTED COLANIC ACID TRANSPORTER"/>
    <property type="match status" value="1"/>
</dbReference>
<feature type="transmembrane region" description="Helical" evidence="7">
    <location>
        <begin position="830"/>
        <end position="849"/>
    </location>
</feature>
<evidence type="ECO:0000313" key="8">
    <source>
        <dbReference type="EMBL" id="TLQ40227.1"/>
    </source>
</evidence>
<accession>A0A5R9DUW1</accession>
<feature type="transmembrane region" description="Helical" evidence="7">
    <location>
        <begin position="672"/>
        <end position="692"/>
    </location>
</feature>
<feature type="transmembrane region" description="Helical" evidence="7">
    <location>
        <begin position="621"/>
        <end position="641"/>
    </location>
</feature>
<evidence type="ECO:0000256" key="3">
    <source>
        <dbReference type="ARBA" id="ARBA00022692"/>
    </source>
</evidence>
<feature type="compositionally biased region" description="Polar residues" evidence="6">
    <location>
        <begin position="248"/>
        <end position="259"/>
    </location>
</feature>
<feature type="compositionally biased region" description="Acidic residues" evidence="6">
    <location>
        <begin position="260"/>
        <end position="294"/>
    </location>
</feature>
<evidence type="ECO:0000313" key="9">
    <source>
        <dbReference type="Proteomes" id="UP000306420"/>
    </source>
</evidence>
<feature type="transmembrane region" description="Helical" evidence="7">
    <location>
        <begin position="797"/>
        <end position="818"/>
    </location>
</feature>
<dbReference type="EMBL" id="VBSP01000033">
    <property type="protein sequence ID" value="TLQ40227.1"/>
    <property type="molecule type" value="Genomic_DNA"/>
</dbReference>
<feature type="transmembrane region" description="Helical" evidence="7">
    <location>
        <begin position="599"/>
        <end position="615"/>
    </location>
</feature>
<gene>
    <name evidence="8" type="ORF">FEZ33_08695</name>
</gene>
<feature type="compositionally biased region" description="Basic and acidic residues" evidence="6">
    <location>
        <begin position="228"/>
        <end position="243"/>
    </location>
</feature>
<dbReference type="GO" id="GO:0005886">
    <property type="term" value="C:plasma membrane"/>
    <property type="evidence" value="ECO:0007669"/>
    <property type="project" value="UniProtKB-SubCell"/>
</dbReference>
<evidence type="ECO:0000256" key="5">
    <source>
        <dbReference type="ARBA" id="ARBA00023136"/>
    </source>
</evidence>
<evidence type="ECO:0000256" key="4">
    <source>
        <dbReference type="ARBA" id="ARBA00022989"/>
    </source>
</evidence>
<feature type="compositionally biased region" description="Basic and acidic residues" evidence="6">
    <location>
        <begin position="155"/>
        <end position="170"/>
    </location>
</feature>
<dbReference type="InterPro" id="IPR024923">
    <property type="entry name" value="PG_synth_SpoVB"/>
</dbReference>
<feature type="region of interest" description="Disordered" evidence="6">
    <location>
        <begin position="154"/>
        <end position="372"/>
    </location>
</feature>
<keyword evidence="4 7" id="KW-1133">Transmembrane helix</keyword>
<dbReference type="PANTHER" id="PTHR30250:SF21">
    <property type="entry name" value="LIPID II FLIPPASE MURJ"/>
    <property type="match status" value="1"/>
</dbReference>